<proteinExistence type="predicted"/>
<sequence>MSDDREGRIRERAYRLWQDEGEPHGKHDEHWHRAQQEFPGEQPAATSEPQDGSDTPAATSGDETTGAELTKPLANEPADSPATTIPSGNADAGSTAAKAPRARGTKAADSKAPGATAAPKRPGPRTKRA</sequence>
<dbReference type="RefSeq" id="WP_219750659.1">
    <property type="nucleotide sequence ID" value="NZ_JAHXZN010000014.1"/>
</dbReference>
<accession>A0ABS7BU45</accession>
<protein>
    <submittedName>
        <fullName evidence="2">DUF2934 domain-containing protein</fullName>
    </submittedName>
</protein>
<reference evidence="2 3" key="1">
    <citation type="submission" date="2021-07" db="EMBL/GenBank/DDBJ databases">
        <title>Sphingomonas sp.</title>
        <authorList>
            <person name="Feng G."/>
            <person name="Li J."/>
            <person name="Pan M."/>
        </authorList>
    </citation>
    <scope>NUCLEOTIDE SEQUENCE [LARGE SCALE GENOMIC DNA]</scope>
    <source>
        <strain evidence="2 3">RRHST34</strain>
    </source>
</reference>
<gene>
    <name evidence="2" type="ORF">KZ820_20485</name>
</gene>
<name>A0ABS7BU45_9SPHN</name>
<dbReference type="EMBL" id="JAHXZN010000014">
    <property type="protein sequence ID" value="MBW6533129.1"/>
    <property type="molecule type" value="Genomic_DNA"/>
</dbReference>
<feature type="compositionally biased region" description="Polar residues" evidence="1">
    <location>
        <begin position="44"/>
        <end position="63"/>
    </location>
</feature>
<comment type="caution">
    <text evidence="2">The sequence shown here is derived from an EMBL/GenBank/DDBJ whole genome shotgun (WGS) entry which is preliminary data.</text>
</comment>
<dbReference type="Pfam" id="PF11154">
    <property type="entry name" value="DUF2934"/>
    <property type="match status" value="1"/>
</dbReference>
<evidence type="ECO:0000313" key="3">
    <source>
        <dbReference type="Proteomes" id="UP000759103"/>
    </source>
</evidence>
<keyword evidence="3" id="KW-1185">Reference proteome</keyword>
<feature type="compositionally biased region" description="Basic and acidic residues" evidence="1">
    <location>
        <begin position="1"/>
        <end position="35"/>
    </location>
</feature>
<evidence type="ECO:0000256" key="1">
    <source>
        <dbReference type="SAM" id="MobiDB-lite"/>
    </source>
</evidence>
<organism evidence="2 3">
    <name type="scientific">Sphingomonas citri</name>
    <dbReference type="NCBI Taxonomy" id="2862499"/>
    <lineage>
        <taxon>Bacteria</taxon>
        <taxon>Pseudomonadati</taxon>
        <taxon>Pseudomonadota</taxon>
        <taxon>Alphaproteobacteria</taxon>
        <taxon>Sphingomonadales</taxon>
        <taxon>Sphingomonadaceae</taxon>
        <taxon>Sphingomonas</taxon>
    </lineage>
</organism>
<dbReference type="InterPro" id="IPR021327">
    <property type="entry name" value="DUF2934"/>
</dbReference>
<evidence type="ECO:0000313" key="2">
    <source>
        <dbReference type="EMBL" id="MBW6533129.1"/>
    </source>
</evidence>
<dbReference type="Proteomes" id="UP000759103">
    <property type="component" value="Unassembled WGS sequence"/>
</dbReference>
<feature type="region of interest" description="Disordered" evidence="1">
    <location>
        <begin position="1"/>
        <end position="129"/>
    </location>
</feature>